<dbReference type="Proteomes" id="UP000027073">
    <property type="component" value="Unassembled WGS sequence"/>
</dbReference>
<dbReference type="Gene3D" id="3.80.10.10">
    <property type="entry name" value="Ribonuclease Inhibitor"/>
    <property type="match status" value="1"/>
</dbReference>
<organism evidence="1 2">
    <name type="scientific">Pleurotus ostreatus (strain PC15)</name>
    <name type="common">Oyster mushroom</name>
    <dbReference type="NCBI Taxonomy" id="1137138"/>
    <lineage>
        <taxon>Eukaryota</taxon>
        <taxon>Fungi</taxon>
        <taxon>Dikarya</taxon>
        <taxon>Basidiomycota</taxon>
        <taxon>Agaricomycotina</taxon>
        <taxon>Agaricomycetes</taxon>
        <taxon>Agaricomycetidae</taxon>
        <taxon>Agaricales</taxon>
        <taxon>Pleurotineae</taxon>
        <taxon>Pleurotaceae</taxon>
        <taxon>Pleurotus</taxon>
    </lineage>
</organism>
<dbReference type="InParanoid" id="A0A067PEB7"/>
<name>A0A067PEB7_PLEO1</name>
<dbReference type="AlphaFoldDB" id="A0A067PEB7"/>
<proteinExistence type="predicted"/>
<dbReference type="EMBL" id="KL198004">
    <property type="protein sequence ID" value="KDQ34216.1"/>
    <property type="molecule type" value="Genomic_DNA"/>
</dbReference>
<reference evidence="2" key="1">
    <citation type="journal article" date="2014" name="Proc. Natl. Acad. Sci. U.S.A.">
        <title>Extensive sampling of basidiomycete genomes demonstrates inadequacy of the white-rot/brown-rot paradigm for wood decay fungi.</title>
        <authorList>
            <person name="Riley R."/>
            <person name="Salamov A.A."/>
            <person name="Brown D.W."/>
            <person name="Nagy L.G."/>
            <person name="Floudas D."/>
            <person name="Held B.W."/>
            <person name="Levasseur A."/>
            <person name="Lombard V."/>
            <person name="Morin E."/>
            <person name="Otillar R."/>
            <person name="Lindquist E.A."/>
            <person name="Sun H."/>
            <person name="LaButti K.M."/>
            <person name="Schmutz J."/>
            <person name="Jabbour D."/>
            <person name="Luo H."/>
            <person name="Baker S.E."/>
            <person name="Pisabarro A.G."/>
            <person name="Walton J.D."/>
            <person name="Blanchette R.A."/>
            <person name="Henrissat B."/>
            <person name="Martin F."/>
            <person name="Cullen D."/>
            <person name="Hibbett D.S."/>
            <person name="Grigoriev I.V."/>
        </authorList>
    </citation>
    <scope>NUCLEOTIDE SEQUENCE [LARGE SCALE GENOMIC DNA]</scope>
    <source>
        <strain evidence="2">PC15</strain>
    </source>
</reference>
<dbReference type="HOGENOM" id="CLU_035153_0_0_1"/>
<protein>
    <recommendedName>
        <fullName evidence="3">F-box domain-containing protein</fullName>
    </recommendedName>
</protein>
<dbReference type="STRING" id="1137138.A0A067PEB7"/>
<evidence type="ECO:0000313" key="2">
    <source>
        <dbReference type="Proteomes" id="UP000027073"/>
    </source>
</evidence>
<dbReference type="InterPro" id="IPR032675">
    <property type="entry name" value="LRR_dom_sf"/>
</dbReference>
<dbReference type="VEuPathDB" id="FungiDB:PLEOSDRAFT_1100144"/>
<dbReference type="OrthoDB" id="3270296at2759"/>
<accession>A0A067PEB7</accession>
<sequence>MLILSLPPEIIDHIAFLVEKPRDLLALALTCRVVSEVIIPYHIDYRYILTPLHSSLWDHLITRRDLANRISHLFIHDDAESYGISPFPRLVDWSEGWVNEAMDGVLLRVCDALLSMKNLVSLKWKPLLSELDPETTVLEGSLWPTIQSFASLRHLLLPYPMSRVRKYNVLSNPLWSISNLTSLTLDNIPPPLYPFPPAPCIASLLRHSPCLEKLCLNATHPPISLSDIPLPRLCRLIFRTRPRDQEPFSRSPCPSLSRFLETHPSIESVEWLDSFPGLLDDYTLPNLRHIYGRDTRNGVENILNTPHHQKRPIESLGQLSLSPILFGALSNIQPHSLRRVDISHFPTIEDIGRLADMFPGITWLRVPAIDYRNDFSAATTRPILTAEWPDAISRFQNLEVFHGVSFFLEPTQCEENLHRAEYLHSICPRLREVDHWDNESSAILELLPIDVPDGSCVDDLPEFRIMALRERVIKDLDDRYAWREPFD</sequence>
<evidence type="ECO:0008006" key="3">
    <source>
        <dbReference type="Google" id="ProtNLM"/>
    </source>
</evidence>
<evidence type="ECO:0000313" key="1">
    <source>
        <dbReference type="EMBL" id="KDQ34216.1"/>
    </source>
</evidence>
<gene>
    <name evidence="1" type="ORF">PLEOSDRAFT_1100144</name>
</gene>
<dbReference type="SUPFAM" id="SSF52047">
    <property type="entry name" value="RNI-like"/>
    <property type="match status" value="1"/>
</dbReference>